<dbReference type="EMBL" id="CABDUW010000590">
    <property type="protein sequence ID" value="VTJ71832.1"/>
    <property type="molecule type" value="Genomic_DNA"/>
</dbReference>
<evidence type="ECO:0000256" key="1">
    <source>
        <dbReference type="SAM" id="MobiDB-lite"/>
    </source>
</evidence>
<evidence type="ECO:0000313" key="3">
    <source>
        <dbReference type="Proteomes" id="UP000335636"/>
    </source>
</evidence>
<organism evidence="2 3">
    <name type="scientific">Marmota monax</name>
    <name type="common">Woodchuck</name>
    <dbReference type="NCBI Taxonomy" id="9995"/>
    <lineage>
        <taxon>Eukaryota</taxon>
        <taxon>Metazoa</taxon>
        <taxon>Chordata</taxon>
        <taxon>Craniata</taxon>
        <taxon>Vertebrata</taxon>
        <taxon>Euteleostomi</taxon>
        <taxon>Mammalia</taxon>
        <taxon>Eutheria</taxon>
        <taxon>Euarchontoglires</taxon>
        <taxon>Glires</taxon>
        <taxon>Rodentia</taxon>
        <taxon>Sciuromorpha</taxon>
        <taxon>Sciuridae</taxon>
        <taxon>Xerinae</taxon>
        <taxon>Marmotini</taxon>
        <taxon>Marmota</taxon>
    </lineage>
</organism>
<dbReference type="AlphaFoldDB" id="A0A5E4BT79"/>
<reference evidence="2" key="1">
    <citation type="submission" date="2019-04" db="EMBL/GenBank/DDBJ databases">
        <authorList>
            <person name="Alioto T."/>
            <person name="Alioto T."/>
        </authorList>
    </citation>
    <scope>NUCLEOTIDE SEQUENCE [LARGE SCALE GENOMIC DNA]</scope>
</reference>
<gene>
    <name evidence="2" type="ORF">MONAX_5E020569</name>
</gene>
<accession>A0A5E4BT79</accession>
<comment type="caution">
    <text evidence="2">The sequence shown here is derived from an EMBL/GenBank/DDBJ whole genome shotgun (WGS) entry which is preliminary data.</text>
</comment>
<dbReference type="Proteomes" id="UP000335636">
    <property type="component" value="Unassembled WGS sequence"/>
</dbReference>
<feature type="region of interest" description="Disordered" evidence="1">
    <location>
        <begin position="106"/>
        <end position="128"/>
    </location>
</feature>
<evidence type="ECO:0000313" key="2">
    <source>
        <dbReference type="EMBL" id="VTJ71832.1"/>
    </source>
</evidence>
<keyword evidence="3" id="KW-1185">Reference proteome</keyword>
<proteinExistence type="predicted"/>
<protein>
    <submittedName>
        <fullName evidence="2">Uncharacterized protein</fullName>
    </submittedName>
</protein>
<name>A0A5E4BT79_MARMO</name>
<sequence length="140" mass="15513">MIYVHVSRRDPTPRHPTLLRTSTPLPGVMDRRILADRTPHPPLHVSSQLSREEPLPRLTTTSPTFTYHLPLVPHPRNPLRSGGSVLLPEVSPRNLGTLAQVPVLPSSSRTEVVKGKDGSRSSSQSSSFHIRGHLEDNVIF</sequence>
<feature type="region of interest" description="Disordered" evidence="1">
    <location>
        <begin position="37"/>
        <end position="66"/>
    </location>
</feature>
<feature type="region of interest" description="Disordered" evidence="1">
    <location>
        <begin position="1"/>
        <end position="24"/>
    </location>
</feature>